<organism evidence="4 5">
    <name type="scientific">Cellulomonas edaphi</name>
    <dbReference type="NCBI Taxonomy" id="3053468"/>
    <lineage>
        <taxon>Bacteria</taxon>
        <taxon>Bacillati</taxon>
        <taxon>Actinomycetota</taxon>
        <taxon>Actinomycetes</taxon>
        <taxon>Micrococcales</taxon>
        <taxon>Cellulomonadaceae</taxon>
        <taxon>Cellulomonas</taxon>
    </lineage>
</organism>
<protein>
    <submittedName>
        <fullName evidence="4">SGNH hydrolase domain-containing protein</fullName>
    </submittedName>
</protein>
<dbReference type="Gene3D" id="2.60.40.2700">
    <property type="match status" value="1"/>
</dbReference>
<keyword evidence="2" id="KW-0732">Signal</keyword>
<gene>
    <name evidence="4" type="ORF">QRT05_10485</name>
</gene>
<comment type="caution">
    <text evidence="4">The sequence shown here is derived from an EMBL/GenBank/DDBJ whole genome shotgun (WGS) entry which is preliminary data.</text>
</comment>
<evidence type="ECO:0000256" key="2">
    <source>
        <dbReference type="SAM" id="SignalP"/>
    </source>
</evidence>
<keyword evidence="4" id="KW-0378">Hydrolase</keyword>
<evidence type="ECO:0000313" key="5">
    <source>
        <dbReference type="Proteomes" id="UP001321453"/>
    </source>
</evidence>
<keyword evidence="5" id="KW-1185">Reference proteome</keyword>
<dbReference type="EMBL" id="JAUCGR010000002">
    <property type="protein sequence ID" value="MDM7831759.1"/>
    <property type="molecule type" value="Genomic_DNA"/>
</dbReference>
<evidence type="ECO:0000259" key="3">
    <source>
        <dbReference type="Pfam" id="PF19040"/>
    </source>
</evidence>
<name>A0ABT7S898_9CELL</name>
<dbReference type="PROSITE" id="PS51257">
    <property type="entry name" value="PROKAR_LIPOPROTEIN"/>
    <property type="match status" value="1"/>
</dbReference>
<reference evidence="4 5" key="1">
    <citation type="submission" date="2023-06" db="EMBL/GenBank/DDBJ databases">
        <title>Cellulomonas sp. MW9 Whole genome sequence.</title>
        <authorList>
            <person name="Park S."/>
        </authorList>
    </citation>
    <scope>NUCLEOTIDE SEQUENCE [LARGE SCALE GENOMIC DNA]</scope>
    <source>
        <strain evidence="4 5">MW9</strain>
    </source>
</reference>
<feature type="domain" description="SGNH" evidence="3">
    <location>
        <begin position="199"/>
        <end position="444"/>
    </location>
</feature>
<evidence type="ECO:0000256" key="1">
    <source>
        <dbReference type="SAM" id="MobiDB-lite"/>
    </source>
</evidence>
<dbReference type="RefSeq" id="WP_289447179.1">
    <property type="nucleotide sequence ID" value="NZ_JAUCGR010000002.1"/>
</dbReference>
<dbReference type="Proteomes" id="UP001321453">
    <property type="component" value="Unassembled WGS sequence"/>
</dbReference>
<proteinExistence type="predicted"/>
<dbReference type="InterPro" id="IPR043968">
    <property type="entry name" value="SGNH"/>
</dbReference>
<feature type="chain" id="PRO_5046941960" evidence="2">
    <location>
        <begin position="35"/>
        <end position="453"/>
    </location>
</feature>
<dbReference type="GO" id="GO:0016787">
    <property type="term" value="F:hydrolase activity"/>
    <property type="evidence" value="ECO:0007669"/>
    <property type="project" value="UniProtKB-KW"/>
</dbReference>
<evidence type="ECO:0000313" key="4">
    <source>
        <dbReference type="EMBL" id="MDM7831759.1"/>
    </source>
</evidence>
<feature type="region of interest" description="Disordered" evidence="1">
    <location>
        <begin position="44"/>
        <end position="65"/>
    </location>
</feature>
<feature type="signal peptide" evidence="2">
    <location>
        <begin position="1"/>
        <end position="34"/>
    </location>
</feature>
<sequence>MRASGHRIVVVVATLVVVVLLGAACLPTSPPAQAEPTSAALRAPVPALGGSSSSPTAGESSSSRAAVAVAKPRITAQPRSSLAVAGRHAAIEVSASGTGKHYQWQRRAPGGAWKAIAGATTSRYSAVARTTPKQLEYRVVVSNAGGSVRSRVATVFTVSCFGAPSMKPALAGCPTSDLAKMIRPSPQKVGHDWGGRSRCWADSDTTVLKRCTFPASGPRAGVPHVALVGDSHARMYLPSLIWLANRGTITLDTYLKGSCGWSTAPPVRGTIGTTYQKTFTQSCATWRTKLNARLVKNPGEYDAVVTTASRGTRVLYPRGVSTAHEKRVFRRDAAVKAWKPVLAKGIRVFAIRDNPTPGTPTKTCLLTTGKTNPARCAFSRASGTAVYDPIPGAVARSGSRAHLVDLTWRFCTSTRCPVVIGGANVYRDDHHVSVTYTTTLAPYIWRKISRYLA</sequence>
<accession>A0ABT7S898</accession>
<feature type="compositionally biased region" description="Low complexity" evidence="1">
    <location>
        <begin position="49"/>
        <end position="65"/>
    </location>
</feature>
<dbReference type="Pfam" id="PF19040">
    <property type="entry name" value="SGNH"/>
    <property type="match status" value="1"/>
</dbReference>